<dbReference type="AlphaFoldDB" id="A0A2U2C1D6"/>
<feature type="transmembrane region" description="Helical" evidence="6">
    <location>
        <begin position="12"/>
        <end position="38"/>
    </location>
</feature>
<keyword evidence="3 6" id="KW-0812">Transmembrane</keyword>
<feature type="transmembrane region" description="Helical" evidence="6">
    <location>
        <begin position="50"/>
        <end position="66"/>
    </location>
</feature>
<comment type="subcellular location">
    <subcellularLocation>
        <location evidence="1">Membrane</location>
        <topology evidence="1">Multi-pass membrane protein</topology>
    </subcellularLocation>
</comment>
<evidence type="ECO:0000256" key="5">
    <source>
        <dbReference type="ARBA" id="ARBA00023136"/>
    </source>
</evidence>
<dbReference type="InterPro" id="IPR003339">
    <property type="entry name" value="ABC/ECF_trnsptr_transmembrane"/>
</dbReference>
<keyword evidence="4 6" id="KW-1133">Transmembrane helix</keyword>
<dbReference type="CDD" id="cd16914">
    <property type="entry name" value="EcfT"/>
    <property type="match status" value="1"/>
</dbReference>
<dbReference type="Proteomes" id="UP000245014">
    <property type="component" value="Unassembled WGS sequence"/>
</dbReference>
<feature type="transmembrane region" description="Helical" evidence="6">
    <location>
        <begin position="192"/>
        <end position="213"/>
    </location>
</feature>
<evidence type="ECO:0000256" key="6">
    <source>
        <dbReference type="SAM" id="Phobius"/>
    </source>
</evidence>
<evidence type="ECO:0000256" key="2">
    <source>
        <dbReference type="ARBA" id="ARBA00022475"/>
    </source>
</evidence>
<dbReference type="RefSeq" id="WP_109076586.1">
    <property type="nucleotide sequence ID" value="NZ_JAUQUO010000002.1"/>
</dbReference>
<evidence type="ECO:0000256" key="1">
    <source>
        <dbReference type="ARBA" id="ARBA00004141"/>
    </source>
</evidence>
<keyword evidence="5 6" id="KW-0472">Membrane</keyword>
<gene>
    <name evidence="7" type="ORF">DF188_03250</name>
</gene>
<dbReference type="PANTHER" id="PTHR34857:SF2">
    <property type="entry name" value="SLL0384 PROTEIN"/>
    <property type="match status" value="1"/>
</dbReference>
<dbReference type="EMBL" id="QEYI01000002">
    <property type="protein sequence ID" value="PWE22143.1"/>
    <property type="molecule type" value="Genomic_DNA"/>
</dbReference>
<dbReference type="STRING" id="28200.GCA_001572935_01151"/>
<name>A0A2U2C1D6_9BACT</name>
<dbReference type="InterPro" id="IPR051611">
    <property type="entry name" value="ECF_transporter_component"/>
</dbReference>
<evidence type="ECO:0000256" key="3">
    <source>
        <dbReference type="ARBA" id="ARBA00022692"/>
    </source>
</evidence>
<evidence type="ECO:0000313" key="7">
    <source>
        <dbReference type="EMBL" id="PWE22143.1"/>
    </source>
</evidence>
<proteinExistence type="predicted"/>
<protein>
    <submittedName>
        <fullName evidence="7">Cobalt ABC transporter permease</fullName>
    </submittedName>
</protein>
<dbReference type="Pfam" id="PF02361">
    <property type="entry name" value="CbiQ"/>
    <property type="match status" value="1"/>
</dbReference>
<comment type="caution">
    <text evidence="7">The sequence shown here is derived from an EMBL/GenBank/DDBJ whole genome shotgun (WGS) entry which is preliminary data.</text>
</comment>
<dbReference type="GO" id="GO:0005886">
    <property type="term" value="C:plasma membrane"/>
    <property type="evidence" value="ECO:0007669"/>
    <property type="project" value="UniProtKB-ARBA"/>
</dbReference>
<evidence type="ECO:0000256" key="4">
    <source>
        <dbReference type="ARBA" id="ARBA00022989"/>
    </source>
</evidence>
<organism evidence="7 8">
    <name type="scientific">Aliarcobacter skirrowii</name>
    <dbReference type="NCBI Taxonomy" id="28200"/>
    <lineage>
        <taxon>Bacteria</taxon>
        <taxon>Pseudomonadati</taxon>
        <taxon>Campylobacterota</taxon>
        <taxon>Epsilonproteobacteria</taxon>
        <taxon>Campylobacterales</taxon>
        <taxon>Arcobacteraceae</taxon>
        <taxon>Aliarcobacter</taxon>
    </lineage>
</organism>
<keyword evidence="2" id="KW-1003">Cell membrane</keyword>
<dbReference type="PANTHER" id="PTHR34857">
    <property type="entry name" value="SLL0384 PROTEIN"/>
    <property type="match status" value="1"/>
</dbReference>
<reference evidence="7 8" key="1">
    <citation type="submission" date="2018-05" db="EMBL/GenBank/DDBJ databases">
        <title>Antimicrobial susceptibility testing and genomic analysis of Arcobacter skirrowii strains and one Arcobacter butzleri isolated from German poultry farms.</title>
        <authorList>
            <person name="Haenel I."/>
            <person name="Hotzel H."/>
            <person name="Tomaso H."/>
            <person name="Busch A."/>
        </authorList>
    </citation>
    <scope>NUCLEOTIDE SEQUENCE [LARGE SCALE GENOMIC DNA]</scope>
    <source>
        <strain evidence="8">v</strain>
    </source>
</reference>
<accession>A0A2U2C1D6</accession>
<evidence type="ECO:0000313" key="8">
    <source>
        <dbReference type="Proteomes" id="UP000245014"/>
    </source>
</evidence>
<feature type="transmembrane region" description="Helical" evidence="6">
    <location>
        <begin position="78"/>
        <end position="100"/>
    </location>
</feature>
<sequence>MSLNPAISLLSAVGFSLILSFSKFELFFILPLIFLIYLNYKNILNILRKLLFLNFFVLVLTLFLYFETNINEALNLFLKVNFILLFNLLLFYSSNGFDIVKAFMILKFPKKFSSTLYFTVKSIFDLNMEFKNIKESLKARNFKAKTDIFTYKTYGNIFGILFLKTIKNSEKLKDSFKARGFKGEIFINYENSFSLVDSILIFLISIIIFLKVVL</sequence>